<comment type="caution">
    <text evidence="2">The sequence shown here is derived from an EMBL/GenBank/DDBJ whole genome shotgun (WGS) entry which is preliminary data.</text>
</comment>
<evidence type="ECO:0000313" key="3">
    <source>
        <dbReference type="Proteomes" id="UP000050421"/>
    </source>
</evidence>
<protein>
    <submittedName>
        <fullName evidence="2">Uncharacterized protein</fullName>
    </submittedName>
</protein>
<accession>A0A0P8BW52</accession>
<reference evidence="2 3" key="1">
    <citation type="submission" date="2015-09" db="EMBL/GenBank/DDBJ databases">
        <title>Identification and resolution of microdiversity through metagenomic sequencing of parallel consortia.</title>
        <authorList>
            <person name="Nelson W.C."/>
            <person name="Romine M.F."/>
            <person name="Lindemann S.R."/>
        </authorList>
    </citation>
    <scope>NUCLEOTIDE SEQUENCE [LARGE SCALE GENOMIC DNA]</scope>
    <source>
        <strain evidence="2">HL-49</strain>
    </source>
</reference>
<organism evidence="2 3">
    <name type="scientific">Algoriphagus marincola HL-49</name>
    <dbReference type="NCBI Taxonomy" id="1305737"/>
    <lineage>
        <taxon>Bacteria</taxon>
        <taxon>Pseudomonadati</taxon>
        <taxon>Bacteroidota</taxon>
        <taxon>Cytophagia</taxon>
        <taxon>Cytophagales</taxon>
        <taxon>Cyclobacteriaceae</taxon>
        <taxon>Algoriphagus</taxon>
    </lineage>
</organism>
<dbReference type="STRING" id="1305737.GCA_000526355_00349"/>
<feature type="signal peptide" evidence="1">
    <location>
        <begin position="1"/>
        <end position="18"/>
    </location>
</feature>
<proteinExistence type="predicted"/>
<dbReference type="AlphaFoldDB" id="A0A0P8BW52"/>
<dbReference type="EMBL" id="LJXT01000066">
    <property type="protein sequence ID" value="KPQ14344.1"/>
    <property type="molecule type" value="Genomic_DNA"/>
</dbReference>
<name>A0A0P8BW52_9BACT</name>
<dbReference type="OrthoDB" id="680837at2"/>
<keyword evidence="1" id="KW-0732">Signal</keyword>
<dbReference type="PATRIC" id="fig|1305737.6.peg.2784"/>
<dbReference type="Proteomes" id="UP000050421">
    <property type="component" value="Unassembled WGS sequence"/>
</dbReference>
<sequence length="233" mass="26474">MKKLLVVLFLFSANLSFAQIANFDLNGAPARLSGYDGVDGSPYLFADWARADLSLSNAGLKENVAYRFNIYENELEVINEAGNKIYLNKSYVEYAMLERPSIIIAENNEEGLLTKLLFKKGFDMINGVKATDLVNVIAEGEKYTLVRKFMTDLVTPPKNSYAPTSGRMFVFEENFYLIDENNNVNSVRNKTNNIIKSLNKEDQDMAKQIVKDNKLNLSREDHLVLFFQKLNEA</sequence>
<evidence type="ECO:0000256" key="1">
    <source>
        <dbReference type="SAM" id="SignalP"/>
    </source>
</evidence>
<gene>
    <name evidence="2" type="ORF">HLUCCX10_10780</name>
</gene>
<evidence type="ECO:0000313" key="2">
    <source>
        <dbReference type="EMBL" id="KPQ14344.1"/>
    </source>
</evidence>
<feature type="chain" id="PRO_5006148608" evidence="1">
    <location>
        <begin position="19"/>
        <end position="233"/>
    </location>
</feature>